<dbReference type="InterPro" id="IPR035979">
    <property type="entry name" value="RBD_domain_sf"/>
</dbReference>
<dbReference type="PROSITE" id="PS50102">
    <property type="entry name" value="RRM"/>
    <property type="match status" value="1"/>
</dbReference>
<dbReference type="InterPro" id="IPR050502">
    <property type="entry name" value="Euk_RNA-bind_prot"/>
</dbReference>
<dbReference type="PANTHER" id="PTHR48025:SF1">
    <property type="entry name" value="RRM DOMAIN-CONTAINING PROTEIN"/>
    <property type="match status" value="1"/>
</dbReference>
<dbReference type="Pfam" id="PF00076">
    <property type="entry name" value="RRM_1"/>
    <property type="match status" value="1"/>
</dbReference>
<dbReference type="InterPro" id="IPR000504">
    <property type="entry name" value="RRM_dom"/>
</dbReference>
<feature type="domain" description="RRM" evidence="3">
    <location>
        <begin position="218"/>
        <end position="292"/>
    </location>
</feature>
<dbReference type="SUPFAM" id="SSF54928">
    <property type="entry name" value="RNA-binding domain, RBD"/>
    <property type="match status" value="2"/>
</dbReference>
<reference evidence="4" key="1">
    <citation type="journal article" date="2020" name="Stud. Mycol.">
        <title>101 Dothideomycetes genomes: a test case for predicting lifestyles and emergence of pathogens.</title>
        <authorList>
            <person name="Haridas S."/>
            <person name="Albert R."/>
            <person name="Binder M."/>
            <person name="Bloem J."/>
            <person name="Labutti K."/>
            <person name="Salamov A."/>
            <person name="Andreopoulos B."/>
            <person name="Baker S."/>
            <person name="Barry K."/>
            <person name="Bills G."/>
            <person name="Bluhm B."/>
            <person name="Cannon C."/>
            <person name="Castanera R."/>
            <person name="Culley D."/>
            <person name="Daum C."/>
            <person name="Ezra D."/>
            <person name="Gonzalez J."/>
            <person name="Henrissat B."/>
            <person name="Kuo A."/>
            <person name="Liang C."/>
            <person name="Lipzen A."/>
            <person name="Lutzoni F."/>
            <person name="Magnuson J."/>
            <person name="Mondo S."/>
            <person name="Nolan M."/>
            <person name="Ohm R."/>
            <person name="Pangilinan J."/>
            <person name="Park H.-J."/>
            <person name="Ramirez L."/>
            <person name="Alfaro M."/>
            <person name="Sun H."/>
            <person name="Tritt A."/>
            <person name="Yoshinaga Y."/>
            <person name="Zwiers L.-H."/>
            <person name="Turgeon B."/>
            <person name="Goodwin S."/>
            <person name="Spatafora J."/>
            <person name="Crous P."/>
            <person name="Grigoriev I."/>
        </authorList>
    </citation>
    <scope>NUCLEOTIDE SEQUENCE</scope>
    <source>
        <strain evidence="4">Tuck. ex Michener</strain>
    </source>
</reference>
<keyword evidence="5" id="KW-1185">Reference proteome</keyword>
<evidence type="ECO:0000313" key="4">
    <source>
        <dbReference type="EMBL" id="KAF2230713.1"/>
    </source>
</evidence>
<dbReference type="EMBL" id="ML991837">
    <property type="protein sequence ID" value="KAF2230713.1"/>
    <property type="molecule type" value="Genomic_DNA"/>
</dbReference>
<dbReference type="Proteomes" id="UP000800092">
    <property type="component" value="Unassembled WGS sequence"/>
</dbReference>
<keyword evidence="1 2" id="KW-0694">RNA-binding</keyword>
<organism evidence="4 5">
    <name type="scientific">Viridothelium virens</name>
    <name type="common">Speckled blister lichen</name>
    <name type="synonym">Trypethelium virens</name>
    <dbReference type="NCBI Taxonomy" id="1048519"/>
    <lineage>
        <taxon>Eukaryota</taxon>
        <taxon>Fungi</taxon>
        <taxon>Dikarya</taxon>
        <taxon>Ascomycota</taxon>
        <taxon>Pezizomycotina</taxon>
        <taxon>Dothideomycetes</taxon>
        <taxon>Dothideomycetes incertae sedis</taxon>
        <taxon>Trypetheliales</taxon>
        <taxon>Trypetheliaceae</taxon>
        <taxon>Viridothelium</taxon>
    </lineage>
</organism>
<dbReference type="SMART" id="SM00360">
    <property type="entry name" value="RRM"/>
    <property type="match status" value="2"/>
</dbReference>
<dbReference type="AlphaFoldDB" id="A0A6A6GZG8"/>
<name>A0A6A6GZG8_VIRVR</name>
<gene>
    <name evidence="4" type="ORF">EV356DRAFT_536195</name>
</gene>
<evidence type="ECO:0000313" key="5">
    <source>
        <dbReference type="Proteomes" id="UP000800092"/>
    </source>
</evidence>
<proteinExistence type="predicted"/>
<sequence length="313" mass="34692">MRGRHSLFISGIPKGYNWKKLKDLARDSGADPQWTDLEPSQYERDKLMGYTSFKDGVAAQRLYDHLTSTKLTSANLRVHYWDTPQSPDLGTATLLKCNCQDLGSECVVNSPPRFIADTHPARRSSLPLSGTAYSSRVSNTVTPSDPHFAPQLVPVASHVPTPYLTPDYYRQNPAIFHAGLSSGDDTRQFRGSVPPTHLQARDGTPINVSRGAYRTEARSIFISNLPYNLERSELENLLRRFSRHVKCNVGSQRRPGTATAEFATREEACSARDSLNGTQLKGRQLTVRFARETTVSGTVDEGEPIIVNGSGRN</sequence>
<dbReference type="OrthoDB" id="1049195at2759"/>
<dbReference type="InterPro" id="IPR012677">
    <property type="entry name" value="Nucleotide-bd_a/b_plait_sf"/>
</dbReference>
<dbReference type="PANTHER" id="PTHR48025">
    <property type="entry name" value="OS02G0815200 PROTEIN"/>
    <property type="match status" value="1"/>
</dbReference>
<evidence type="ECO:0000256" key="2">
    <source>
        <dbReference type="PROSITE-ProRule" id="PRU00176"/>
    </source>
</evidence>
<dbReference type="GO" id="GO:0003729">
    <property type="term" value="F:mRNA binding"/>
    <property type="evidence" value="ECO:0007669"/>
    <property type="project" value="TreeGrafter"/>
</dbReference>
<dbReference type="Gene3D" id="3.30.70.330">
    <property type="match status" value="2"/>
</dbReference>
<evidence type="ECO:0000259" key="3">
    <source>
        <dbReference type="PROSITE" id="PS50102"/>
    </source>
</evidence>
<accession>A0A6A6GZG8</accession>
<protein>
    <recommendedName>
        <fullName evidence="3">RRM domain-containing protein</fullName>
    </recommendedName>
</protein>
<evidence type="ECO:0000256" key="1">
    <source>
        <dbReference type="ARBA" id="ARBA00022884"/>
    </source>
</evidence>